<dbReference type="NCBIfam" id="TIGR00290">
    <property type="entry name" value="MJ0570_dom"/>
    <property type="match status" value="1"/>
</dbReference>
<dbReference type="GO" id="GO:0017183">
    <property type="term" value="P:protein histidyl modification to diphthamide"/>
    <property type="evidence" value="ECO:0007669"/>
    <property type="project" value="TreeGrafter"/>
</dbReference>
<organism evidence="3 5">
    <name type="scientific">Thermoproteota archaeon</name>
    <dbReference type="NCBI Taxonomy" id="2056631"/>
    <lineage>
        <taxon>Archaea</taxon>
        <taxon>Thermoproteota</taxon>
    </lineage>
</organism>
<dbReference type="SUPFAM" id="SSF52402">
    <property type="entry name" value="Adenine nucleotide alpha hydrolases-like"/>
    <property type="match status" value="1"/>
</dbReference>
<dbReference type="NCBIfam" id="TIGR00289">
    <property type="entry name" value="TIGR00289 family protein"/>
    <property type="match status" value="1"/>
</dbReference>
<dbReference type="AlphaFoldDB" id="A0A497F0T7"/>
<feature type="domain" description="Diphthamide synthase" evidence="1">
    <location>
        <begin position="1"/>
        <end position="220"/>
    </location>
</feature>
<sequence>MKLAALYSGGKDSTYAIYYALSQAWEVTHLITLIPESEESAMWHYPAIKWTELQAKAMRINQLKIKVKSRNELEELRKALEKLKVEHGIDGMLSGVIASDYQKNRLDAVCDKLDLKLIAPLWQKDPIAILREVVNSKFHVLIVGVAAYGLTRDWLGSEIDQEKIEKLKILNEKYGIHPCGEGGEFETFVYDAPIFKEKIEVVDYEVRWHRYSGEFIIKKAIAKPKTRN</sequence>
<evidence type="ECO:0000313" key="3">
    <source>
        <dbReference type="EMBL" id="RLE52911.1"/>
    </source>
</evidence>
<dbReference type="PANTHER" id="PTHR12196:SF2">
    <property type="entry name" value="DIPHTHINE--AMMONIA LIGASE"/>
    <property type="match status" value="1"/>
</dbReference>
<dbReference type="InterPro" id="IPR022427">
    <property type="entry name" value="MJ0570_ATP-bd"/>
</dbReference>
<comment type="caution">
    <text evidence="3">The sequence shown here is derived from an EMBL/GenBank/DDBJ whole genome shotgun (WGS) entry which is preliminary data.</text>
</comment>
<dbReference type="Pfam" id="PF01902">
    <property type="entry name" value="Diphthami_syn_2"/>
    <property type="match status" value="1"/>
</dbReference>
<dbReference type="Proteomes" id="UP000269499">
    <property type="component" value="Unassembled WGS sequence"/>
</dbReference>
<evidence type="ECO:0000313" key="4">
    <source>
        <dbReference type="Proteomes" id="UP000268446"/>
    </source>
</evidence>
<dbReference type="InterPro" id="IPR014729">
    <property type="entry name" value="Rossmann-like_a/b/a_fold"/>
</dbReference>
<dbReference type="InterPro" id="IPR005237">
    <property type="entry name" value="MJ0570"/>
</dbReference>
<dbReference type="EMBL" id="QMQZ01000057">
    <property type="protein sequence ID" value="RLE51419.1"/>
    <property type="molecule type" value="Genomic_DNA"/>
</dbReference>
<dbReference type="GO" id="GO:0017178">
    <property type="term" value="F:diphthine-ammonia ligase activity"/>
    <property type="evidence" value="ECO:0007669"/>
    <property type="project" value="TreeGrafter"/>
</dbReference>
<protein>
    <submittedName>
        <fullName evidence="3">TIGR00289 family protein</fullName>
    </submittedName>
</protein>
<reference evidence="4 5" key="1">
    <citation type="submission" date="2018-06" db="EMBL/GenBank/DDBJ databases">
        <title>Extensive metabolic versatility and redundancy in microbially diverse, dynamic hydrothermal sediments.</title>
        <authorList>
            <person name="Dombrowski N."/>
            <person name="Teske A."/>
            <person name="Baker B.J."/>
        </authorList>
    </citation>
    <scope>NUCLEOTIDE SEQUENCE [LARGE SCALE GENOMIC DNA]</scope>
    <source>
        <strain evidence="3">B20_G2</strain>
        <strain evidence="2">B29_G17</strain>
    </source>
</reference>
<evidence type="ECO:0000313" key="2">
    <source>
        <dbReference type="EMBL" id="RLE51419.1"/>
    </source>
</evidence>
<accession>A0A497F0T7</accession>
<evidence type="ECO:0000259" key="1">
    <source>
        <dbReference type="Pfam" id="PF01902"/>
    </source>
</evidence>
<dbReference type="EMBL" id="QMRA01000091">
    <property type="protein sequence ID" value="RLE52911.1"/>
    <property type="molecule type" value="Genomic_DNA"/>
</dbReference>
<dbReference type="NCBIfam" id="TIGR03679">
    <property type="entry name" value="arCOG00187"/>
    <property type="match status" value="1"/>
</dbReference>
<gene>
    <name evidence="2" type="ORF">DRJ20_02190</name>
    <name evidence="3" type="ORF">DRJ26_04095</name>
</gene>
<dbReference type="PANTHER" id="PTHR12196">
    <property type="entry name" value="DOMAIN OF UNKNOWN FUNCTION 71 DUF71 -CONTAINING PROTEIN"/>
    <property type="match status" value="1"/>
</dbReference>
<name>A0A497F0T7_9CREN</name>
<evidence type="ECO:0000313" key="5">
    <source>
        <dbReference type="Proteomes" id="UP000269499"/>
    </source>
</evidence>
<dbReference type="Proteomes" id="UP000268446">
    <property type="component" value="Unassembled WGS sequence"/>
</dbReference>
<dbReference type="PIRSF" id="PIRSF039123">
    <property type="entry name" value="Diphthamide_synthase"/>
    <property type="match status" value="1"/>
</dbReference>
<dbReference type="Gene3D" id="3.40.50.620">
    <property type="entry name" value="HUPs"/>
    <property type="match status" value="1"/>
</dbReference>
<dbReference type="Gene3D" id="3.90.1490.10">
    <property type="entry name" value="putative n-type atp pyrophosphatase, domain 2"/>
    <property type="match status" value="1"/>
</dbReference>
<dbReference type="CDD" id="cd01994">
    <property type="entry name" value="AANH_PF0828-like"/>
    <property type="match status" value="1"/>
</dbReference>
<dbReference type="InterPro" id="IPR030662">
    <property type="entry name" value="DPH6/MJ0570"/>
</dbReference>
<proteinExistence type="predicted"/>
<dbReference type="InterPro" id="IPR002761">
    <property type="entry name" value="Diphthami_syn_dom"/>
</dbReference>